<evidence type="ECO:0000256" key="5">
    <source>
        <dbReference type="SAM" id="Phobius"/>
    </source>
</evidence>
<dbReference type="PANTHER" id="PTHR31851">
    <property type="entry name" value="FE(2+)/MN(2+) TRANSPORTER PCL1"/>
    <property type="match status" value="1"/>
</dbReference>
<feature type="transmembrane region" description="Helical" evidence="5">
    <location>
        <begin position="107"/>
        <end position="130"/>
    </location>
</feature>
<dbReference type="Proteomes" id="UP000215144">
    <property type="component" value="Chromosome 1"/>
</dbReference>
<evidence type="ECO:0000313" key="6">
    <source>
        <dbReference type="EMBL" id="SNV33487.1"/>
    </source>
</evidence>
<dbReference type="RefSeq" id="WP_095121535.1">
    <property type="nucleotide sequence ID" value="NZ_LT906454.1"/>
</dbReference>
<keyword evidence="4 5" id="KW-0472">Membrane</keyword>
<gene>
    <name evidence="6" type="ORF">SAMEA4504048_00239</name>
</gene>
<feature type="transmembrane region" description="Helical" evidence="5">
    <location>
        <begin position="18"/>
        <end position="43"/>
    </location>
</feature>
<evidence type="ECO:0000256" key="2">
    <source>
        <dbReference type="ARBA" id="ARBA00022692"/>
    </source>
</evidence>
<feature type="transmembrane region" description="Helical" evidence="5">
    <location>
        <begin position="142"/>
        <end position="163"/>
    </location>
</feature>
<dbReference type="InterPro" id="IPR008217">
    <property type="entry name" value="Ccc1_fam"/>
</dbReference>
<proteinExistence type="predicted"/>
<keyword evidence="3 5" id="KW-1133">Transmembrane helix</keyword>
<dbReference type="AlphaFoldDB" id="A0A239WG93"/>
<accession>A0A239WG93</accession>
<sequence>MTITQHAKSVTYGGLDGIITTFAVVAGAIGGSLGTTAIIILGFSNLLADGFSMAAGDYLSSTTEDGVNSKQALKNALVTFLSFNLFGLVPLLAYLLLIRIATFSDQITLILASLLVSLALITLGWVKAVITGQARKTEIIRTLVVGIVAASVAYAIGQILGTII</sequence>
<dbReference type="GO" id="GO:0005384">
    <property type="term" value="F:manganese ion transmembrane transporter activity"/>
    <property type="evidence" value="ECO:0007669"/>
    <property type="project" value="InterPro"/>
</dbReference>
<dbReference type="GO" id="GO:0030026">
    <property type="term" value="P:intracellular manganese ion homeostasis"/>
    <property type="evidence" value="ECO:0007669"/>
    <property type="project" value="InterPro"/>
</dbReference>
<evidence type="ECO:0000256" key="1">
    <source>
        <dbReference type="ARBA" id="ARBA00004127"/>
    </source>
</evidence>
<protein>
    <submittedName>
        <fullName evidence="6">VIT family transporter protein</fullName>
    </submittedName>
</protein>
<evidence type="ECO:0000256" key="3">
    <source>
        <dbReference type="ARBA" id="ARBA00022989"/>
    </source>
</evidence>
<dbReference type="OrthoDB" id="9781619at2"/>
<feature type="transmembrane region" description="Helical" evidence="5">
    <location>
        <begin position="77"/>
        <end position="101"/>
    </location>
</feature>
<name>A0A239WG93_STRAI</name>
<keyword evidence="2 5" id="KW-0812">Transmembrane</keyword>
<evidence type="ECO:0000256" key="4">
    <source>
        <dbReference type="ARBA" id="ARBA00023136"/>
    </source>
</evidence>
<dbReference type="KEGG" id="saco:SAME_00239"/>
<comment type="subcellular location">
    <subcellularLocation>
        <location evidence="1">Endomembrane system</location>
        <topology evidence="1">Multi-pass membrane protein</topology>
    </subcellularLocation>
</comment>
<dbReference type="EMBL" id="LT906454">
    <property type="protein sequence ID" value="SNV33487.1"/>
    <property type="molecule type" value="Genomic_DNA"/>
</dbReference>
<reference evidence="6 7" key="1">
    <citation type="submission" date="2017-06" db="EMBL/GenBank/DDBJ databases">
        <authorList>
            <consortium name="Pathogen Informatics"/>
        </authorList>
    </citation>
    <scope>NUCLEOTIDE SEQUENCE [LARGE SCALE GENOMIC DNA]</scope>
    <source>
        <strain evidence="6 7">NCTC11291</strain>
    </source>
</reference>
<dbReference type="GO" id="GO:0012505">
    <property type="term" value="C:endomembrane system"/>
    <property type="evidence" value="ECO:0007669"/>
    <property type="project" value="UniProtKB-SubCell"/>
</dbReference>
<organism evidence="6 7">
    <name type="scientific">Streptococcus acidominimus</name>
    <dbReference type="NCBI Taxonomy" id="1326"/>
    <lineage>
        <taxon>Bacteria</taxon>
        <taxon>Bacillati</taxon>
        <taxon>Bacillota</taxon>
        <taxon>Bacilli</taxon>
        <taxon>Lactobacillales</taxon>
        <taxon>Streptococcaceae</taxon>
        <taxon>Streptococcus</taxon>
    </lineage>
</organism>
<evidence type="ECO:0000313" key="7">
    <source>
        <dbReference type="Proteomes" id="UP000215144"/>
    </source>
</evidence>
<dbReference type="Pfam" id="PF01988">
    <property type="entry name" value="VIT1"/>
    <property type="match status" value="2"/>
</dbReference>